<dbReference type="Gene3D" id="3.20.20.140">
    <property type="entry name" value="Metal-dependent hydrolases"/>
    <property type="match status" value="1"/>
</dbReference>
<evidence type="ECO:0000259" key="1">
    <source>
        <dbReference type="Pfam" id="PF01979"/>
    </source>
</evidence>
<dbReference type="OrthoDB" id="3514520at2"/>
<evidence type="ECO:0000313" key="3">
    <source>
        <dbReference type="Proteomes" id="UP000294513"/>
    </source>
</evidence>
<evidence type="ECO:0000313" key="2">
    <source>
        <dbReference type="EMBL" id="TDD93856.1"/>
    </source>
</evidence>
<sequence>MAADVTVTADRAWDGESEKLRGYTEVRIRDGHITHVFGERQRRDGREAVDLGDVTLLPGLIDCHVHLVTQHEGPVSAALRALPALRDLLHNGFTTVRDLGCPIELPVTIELRRAVDDGLVEGPRLSVAPQMISASGGHGDLTPVGSARRPREGAVADGEAEILRTVREQARAGADWIKFAASGGFTSPVDGPRELGFTEQEVGALVAAARDRGLPTACHVFGDAGVRRAVTAGVSTIEHATLASDETLTLIADRRIPVVPTQYAVSHFLERLDDDSFWRDERERAKFRTHAQDLRAGLTRIASSAVEIAFGTDAGMFEYAANWREFPTLVRSGVSPLRALRAATTIGARVLGREDIGRLEPGCRGDLVAVPGNPLDDIEVMGDVRFVMKDGTIHRCPVQTSGGGGR</sequence>
<organism evidence="2 3">
    <name type="scientific">Actinomadura rubrisoli</name>
    <dbReference type="NCBI Taxonomy" id="2530368"/>
    <lineage>
        <taxon>Bacteria</taxon>
        <taxon>Bacillati</taxon>
        <taxon>Actinomycetota</taxon>
        <taxon>Actinomycetes</taxon>
        <taxon>Streptosporangiales</taxon>
        <taxon>Thermomonosporaceae</taxon>
        <taxon>Actinomadura</taxon>
    </lineage>
</organism>
<dbReference type="AlphaFoldDB" id="A0A4R5C5R2"/>
<dbReference type="PANTHER" id="PTHR43135">
    <property type="entry name" value="ALPHA-D-RIBOSE 1-METHYLPHOSPHONATE 5-TRIPHOSPHATE DIPHOSPHATASE"/>
    <property type="match status" value="1"/>
</dbReference>
<dbReference type="SUPFAM" id="SSF51338">
    <property type="entry name" value="Composite domain of metallo-dependent hydrolases"/>
    <property type="match status" value="1"/>
</dbReference>
<dbReference type="InterPro" id="IPR032466">
    <property type="entry name" value="Metal_Hydrolase"/>
</dbReference>
<dbReference type="CDD" id="cd01299">
    <property type="entry name" value="Met_dep_hydrolase_A"/>
    <property type="match status" value="1"/>
</dbReference>
<reference evidence="2 3" key="1">
    <citation type="submission" date="2019-03" db="EMBL/GenBank/DDBJ databases">
        <title>Draft genome sequences of novel Actinobacteria.</title>
        <authorList>
            <person name="Sahin N."/>
            <person name="Ay H."/>
            <person name="Saygin H."/>
        </authorList>
    </citation>
    <scope>NUCLEOTIDE SEQUENCE [LARGE SCALE GENOMIC DNA]</scope>
    <source>
        <strain evidence="2 3">H3C3</strain>
    </source>
</reference>
<dbReference type="Proteomes" id="UP000294513">
    <property type="component" value="Unassembled WGS sequence"/>
</dbReference>
<dbReference type="InterPro" id="IPR011059">
    <property type="entry name" value="Metal-dep_hydrolase_composite"/>
</dbReference>
<protein>
    <submittedName>
        <fullName evidence="2">Amidohydrolase family protein</fullName>
    </submittedName>
</protein>
<dbReference type="RefSeq" id="WP_131890584.1">
    <property type="nucleotide sequence ID" value="NZ_SMKU01000025.1"/>
</dbReference>
<comment type="caution">
    <text evidence="2">The sequence shown here is derived from an EMBL/GenBank/DDBJ whole genome shotgun (WGS) entry which is preliminary data.</text>
</comment>
<dbReference type="Gene3D" id="2.30.40.10">
    <property type="entry name" value="Urease, subunit C, domain 1"/>
    <property type="match status" value="1"/>
</dbReference>
<dbReference type="InterPro" id="IPR006680">
    <property type="entry name" value="Amidohydro-rel"/>
</dbReference>
<feature type="domain" description="Amidohydrolase-related" evidence="1">
    <location>
        <begin position="55"/>
        <end position="393"/>
    </location>
</feature>
<dbReference type="PANTHER" id="PTHR43135:SF3">
    <property type="entry name" value="ALPHA-D-RIBOSE 1-METHYLPHOSPHONATE 5-TRIPHOSPHATE DIPHOSPHATASE"/>
    <property type="match status" value="1"/>
</dbReference>
<dbReference type="SUPFAM" id="SSF51556">
    <property type="entry name" value="Metallo-dependent hydrolases"/>
    <property type="match status" value="1"/>
</dbReference>
<keyword evidence="2" id="KW-0378">Hydrolase</keyword>
<keyword evidence="3" id="KW-1185">Reference proteome</keyword>
<dbReference type="InterPro" id="IPR051781">
    <property type="entry name" value="Metallo-dep_Hydrolase"/>
</dbReference>
<dbReference type="InterPro" id="IPR057744">
    <property type="entry name" value="OTAase-like"/>
</dbReference>
<accession>A0A4R5C5R2</accession>
<proteinExistence type="predicted"/>
<dbReference type="GO" id="GO:0016810">
    <property type="term" value="F:hydrolase activity, acting on carbon-nitrogen (but not peptide) bonds"/>
    <property type="evidence" value="ECO:0007669"/>
    <property type="project" value="InterPro"/>
</dbReference>
<gene>
    <name evidence="2" type="ORF">E1298_08130</name>
</gene>
<dbReference type="Pfam" id="PF01979">
    <property type="entry name" value="Amidohydro_1"/>
    <property type="match status" value="1"/>
</dbReference>
<name>A0A4R5C5R2_9ACTN</name>
<dbReference type="EMBL" id="SMKU01000025">
    <property type="protein sequence ID" value="TDD93856.1"/>
    <property type="molecule type" value="Genomic_DNA"/>
</dbReference>